<keyword evidence="2" id="KW-1185">Reference proteome</keyword>
<evidence type="ECO:0000313" key="2">
    <source>
        <dbReference type="Proteomes" id="UP000580654"/>
    </source>
</evidence>
<comment type="caution">
    <text evidence="1">The sequence shown here is derived from an EMBL/GenBank/DDBJ whole genome shotgun (WGS) entry which is preliminary data.</text>
</comment>
<dbReference type="GO" id="GO:0005840">
    <property type="term" value="C:ribosome"/>
    <property type="evidence" value="ECO:0007669"/>
    <property type="project" value="UniProtKB-KW"/>
</dbReference>
<name>A0A840Y7X6_9PROT</name>
<dbReference type="Proteomes" id="UP000580654">
    <property type="component" value="Unassembled WGS sequence"/>
</dbReference>
<accession>A0A840Y7X6</accession>
<keyword evidence="1" id="KW-0689">Ribosomal protein</keyword>
<dbReference type="RefSeq" id="WP_171979089.1">
    <property type="nucleotide sequence ID" value="NZ_JACIJD010000027.1"/>
</dbReference>
<keyword evidence="1" id="KW-0687">Ribonucleoprotein</keyword>
<protein>
    <submittedName>
        <fullName evidence="1">Ribosomal protein L4</fullName>
    </submittedName>
</protein>
<dbReference type="AlphaFoldDB" id="A0A840Y7X6"/>
<organism evidence="1 2">
    <name type="scientific">Muricoccus pecuniae</name>
    <dbReference type="NCBI Taxonomy" id="693023"/>
    <lineage>
        <taxon>Bacteria</taxon>
        <taxon>Pseudomonadati</taxon>
        <taxon>Pseudomonadota</taxon>
        <taxon>Alphaproteobacteria</taxon>
        <taxon>Acetobacterales</taxon>
        <taxon>Roseomonadaceae</taxon>
        <taxon>Muricoccus</taxon>
    </lineage>
</organism>
<proteinExistence type="predicted"/>
<reference evidence="1 2" key="1">
    <citation type="submission" date="2020-08" db="EMBL/GenBank/DDBJ databases">
        <title>Genomic Encyclopedia of Type Strains, Phase IV (KMG-IV): sequencing the most valuable type-strain genomes for metagenomic binning, comparative biology and taxonomic classification.</title>
        <authorList>
            <person name="Goeker M."/>
        </authorList>
    </citation>
    <scope>NUCLEOTIDE SEQUENCE [LARGE SCALE GENOMIC DNA]</scope>
    <source>
        <strain evidence="1 2">DSM 25622</strain>
    </source>
</reference>
<gene>
    <name evidence="1" type="ORF">FHS87_004078</name>
</gene>
<sequence>MSGYAAVNDAFRFVEKQDTLLKQVIRMQAEKVRLQGTAEAKKEGEASGANSER</sequence>
<evidence type="ECO:0000313" key="1">
    <source>
        <dbReference type="EMBL" id="MBB5696010.1"/>
    </source>
</evidence>
<dbReference type="EMBL" id="JACIJD010000027">
    <property type="protein sequence ID" value="MBB5696010.1"/>
    <property type="molecule type" value="Genomic_DNA"/>
</dbReference>